<keyword evidence="1" id="KW-0812">Transmembrane</keyword>
<dbReference type="Proteomes" id="UP000297983">
    <property type="component" value="Unassembled WGS sequence"/>
</dbReference>
<keyword evidence="4" id="KW-1185">Reference proteome</keyword>
<keyword evidence="1" id="KW-1133">Transmembrane helix</keyword>
<accession>A0A4R9AQ95</accession>
<name>A0A4R9AQ95_9MICO</name>
<protein>
    <submittedName>
        <fullName evidence="3">Pilus assembly protein</fullName>
    </submittedName>
</protein>
<feature type="domain" description="TadE-like" evidence="2">
    <location>
        <begin position="12"/>
        <end position="54"/>
    </location>
</feature>
<feature type="transmembrane region" description="Helical" evidence="1">
    <location>
        <begin position="12"/>
        <end position="33"/>
    </location>
</feature>
<evidence type="ECO:0000313" key="4">
    <source>
        <dbReference type="Proteomes" id="UP000297983"/>
    </source>
</evidence>
<dbReference type="NCBIfam" id="NF041390">
    <property type="entry name" value="TadE_Rv3655c"/>
    <property type="match status" value="1"/>
</dbReference>
<gene>
    <name evidence="3" type="ORF">E3T50_15340</name>
</gene>
<evidence type="ECO:0000259" key="2">
    <source>
        <dbReference type="Pfam" id="PF07811"/>
    </source>
</evidence>
<dbReference type="Pfam" id="PF07811">
    <property type="entry name" value="TadE"/>
    <property type="match status" value="1"/>
</dbReference>
<dbReference type="EMBL" id="SOHL01000030">
    <property type="protein sequence ID" value="TFD66578.1"/>
    <property type="molecule type" value="Genomic_DNA"/>
</dbReference>
<dbReference type="RefSeq" id="WP_134463316.1">
    <property type="nucleotide sequence ID" value="NZ_SOHL01000030.1"/>
</dbReference>
<dbReference type="InterPro" id="IPR049790">
    <property type="entry name" value="Rv3655c/TadE"/>
</dbReference>
<organism evidence="3 4">
    <name type="scientific">Cryobacterium gelidum</name>
    <dbReference type="NCBI Taxonomy" id="1259164"/>
    <lineage>
        <taxon>Bacteria</taxon>
        <taxon>Bacillati</taxon>
        <taxon>Actinomycetota</taxon>
        <taxon>Actinomycetes</taxon>
        <taxon>Micrococcales</taxon>
        <taxon>Microbacteriaceae</taxon>
        <taxon>Cryobacterium</taxon>
    </lineage>
</organism>
<proteinExistence type="predicted"/>
<evidence type="ECO:0000313" key="3">
    <source>
        <dbReference type="EMBL" id="TFD66578.1"/>
    </source>
</evidence>
<keyword evidence="1" id="KW-0472">Membrane</keyword>
<dbReference type="AlphaFoldDB" id="A0A4R9AQ95"/>
<comment type="caution">
    <text evidence="3">The sequence shown here is derived from an EMBL/GenBank/DDBJ whole genome shotgun (WGS) entry which is preliminary data.</text>
</comment>
<evidence type="ECO:0000256" key="1">
    <source>
        <dbReference type="SAM" id="Phobius"/>
    </source>
</evidence>
<reference evidence="3 4" key="1">
    <citation type="submission" date="2019-03" db="EMBL/GenBank/DDBJ databases">
        <title>Genomics of glacier-inhabiting Cryobacterium strains.</title>
        <authorList>
            <person name="Liu Q."/>
            <person name="Xin Y.-H."/>
        </authorList>
    </citation>
    <scope>NUCLEOTIDE SEQUENCE [LARGE SCALE GENOMIC DNA]</scope>
    <source>
        <strain evidence="3 4">Hz16</strain>
    </source>
</reference>
<sequence>MLHQRIKPGERGAAAVEFALILPVLLVLVMGLIEFSLLFNNQISLTNAAREGARFMAIKNNSANAKSAVIAAAPSVNPRISAGDISVSPSNCTSGSTVTVTIVYNARLLTGFFGTVLPLTGKGVMLCGG</sequence>
<dbReference type="InterPro" id="IPR012495">
    <property type="entry name" value="TadE-like_dom"/>
</dbReference>